<dbReference type="PRINTS" id="PR00040">
    <property type="entry name" value="HTHMERR"/>
</dbReference>
<evidence type="ECO:0000313" key="3">
    <source>
        <dbReference type="EMBL" id="MFC2966979.1"/>
    </source>
</evidence>
<gene>
    <name evidence="3" type="ORF">ACFOES_02630</name>
</gene>
<name>A0ABV7ACD2_9RHOB</name>
<protein>
    <submittedName>
        <fullName evidence="3">MerR family transcriptional regulator</fullName>
    </submittedName>
</protein>
<accession>A0ABV7ACD2</accession>
<dbReference type="InterPro" id="IPR000551">
    <property type="entry name" value="MerR-type_HTH_dom"/>
</dbReference>
<dbReference type="Proteomes" id="UP001595443">
    <property type="component" value="Unassembled WGS sequence"/>
</dbReference>
<dbReference type="RefSeq" id="WP_377831608.1">
    <property type="nucleotide sequence ID" value="NZ_JBHRSK010000003.1"/>
</dbReference>
<evidence type="ECO:0000259" key="2">
    <source>
        <dbReference type="PROSITE" id="PS50937"/>
    </source>
</evidence>
<dbReference type="InterPro" id="IPR009061">
    <property type="entry name" value="DNA-bd_dom_put_sf"/>
</dbReference>
<sequence>MQIGELSRASGVSVRMLRYYEAQGLLSPGRSAAGYRIYSRNALETVRRITTLNRAGLPLDRIRGLLECPFPDAAGAELCETMKEQIRQQLSVLDDRMAELEQSRRLLAAYLGSGPAVETTPDAAA</sequence>
<comment type="caution">
    <text evidence="3">The sequence shown here is derived from an EMBL/GenBank/DDBJ whole genome shotgun (WGS) entry which is preliminary data.</text>
</comment>
<reference evidence="4" key="1">
    <citation type="journal article" date="2019" name="Int. J. Syst. Evol. Microbiol.">
        <title>The Global Catalogue of Microorganisms (GCM) 10K type strain sequencing project: providing services to taxonomists for standard genome sequencing and annotation.</title>
        <authorList>
            <consortium name="The Broad Institute Genomics Platform"/>
            <consortium name="The Broad Institute Genome Sequencing Center for Infectious Disease"/>
            <person name="Wu L."/>
            <person name="Ma J."/>
        </authorList>
    </citation>
    <scope>NUCLEOTIDE SEQUENCE [LARGE SCALE GENOMIC DNA]</scope>
    <source>
        <strain evidence="4">KCTC 62192</strain>
    </source>
</reference>
<dbReference type="SUPFAM" id="SSF46955">
    <property type="entry name" value="Putative DNA-binding domain"/>
    <property type="match status" value="1"/>
</dbReference>
<dbReference type="EMBL" id="JBHRSK010000003">
    <property type="protein sequence ID" value="MFC2966979.1"/>
    <property type="molecule type" value="Genomic_DNA"/>
</dbReference>
<feature type="domain" description="HTH merR-type" evidence="2">
    <location>
        <begin position="1"/>
        <end position="68"/>
    </location>
</feature>
<dbReference type="PROSITE" id="PS50937">
    <property type="entry name" value="HTH_MERR_2"/>
    <property type="match status" value="1"/>
</dbReference>
<dbReference type="SMART" id="SM00422">
    <property type="entry name" value="HTH_MERR"/>
    <property type="match status" value="1"/>
</dbReference>
<keyword evidence="4" id="KW-1185">Reference proteome</keyword>
<proteinExistence type="predicted"/>
<evidence type="ECO:0000256" key="1">
    <source>
        <dbReference type="ARBA" id="ARBA00023125"/>
    </source>
</evidence>
<evidence type="ECO:0000313" key="4">
    <source>
        <dbReference type="Proteomes" id="UP001595443"/>
    </source>
</evidence>
<dbReference type="PROSITE" id="PS00552">
    <property type="entry name" value="HTH_MERR_1"/>
    <property type="match status" value="1"/>
</dbReference>
<dbReference type="InterPro" id="IPR047057">
    <property type="entry name" value="MerR_fam"/>
</dbReference>
<dbReference type="PANTHER" id="PTHR30204">
    <property type="entry name" value="REDOX-CYCLING DRUG-SENSING TRANSCRIPTIONAL ACTIVATOR SOXR"/>
    <property type="match status" value="1"/>
</dbReference>
<dbReference type="PANTHER" id="PTHR30204:SF92">
    <property type="entry name" value="HTH-TYPE TRANSCRIPTIONAL REGULATOR ZNTR"/>
    <property type="match status" value="1"/>
</dbReference>
<dbReference type="Pfam" id="PF13411">
    <property type="entry name" value="MerR_1"/>
    <property type="match status" value="1"/>
</dbReference>
<dbReference type="Gene3D" id="1.10.1660.10">
    <property type="match status" value="1"/>
</dbReference>
<organism evidence="3 4">
    <name type="scientific">Acidimangrovimonas pyrenivorans</name>
    <dbReference type="NCBI Taxonomy" id="2030798"/>
    <lineage>
        <taxon>Bacteria</taxon>
        <taxon>Pseudomonadati</taxon>
        <taxon>Pseudomonadota</taxon>
        <taxon>Alphaproteobacteria</taxon>
        <taxon>Rhodobacterales</taxon>
        <taxon>Paracoccaceae</taxon>
        <taxon>Acidimangrovimonas</taxon>
    </lineage>
</organism>
<keyword evidence="1" id="KW-0238">DNA-binding</keyword>